<protein>
    <submittedName>
        <fullName evidence="2">Uncharacterized protein</fullName>
    </submittedName>
</protein>
<proteinExistence type="predicted"/>
<dbReference type="Proteomes" id="UP000054495">
    <property type="component" value="Unassembled WGS sequence"/>
</dbReference>
<organism evidence="2 3">
    <name type="scientific">Ancylostoma ceylanicum</name>
    <dbReference type="NCBI Taxonomy" id="53326"/>
    <lineage>
        <taxon>Eukaryota</taxon>
        <taxon>Metazoa</taxon>
        <taxon>Ecdysozoa</taxon>
        <taxon>Nematoda</taxon>
        <taxon>Chromadorea</taxon>
        <taxon>Rhabditida</taxon>
        <taxon>Rhabditina</taxon>
        <taxon>Rhabditomorpha</taxon>
        <taxon>Strongyloidea</taxon>
        <taxon>Ancylostomatidae</taxon>
        <taxon>Ancylostomatinae</taxon>
        <taxon>Ancylostoma</taxon>
    </lineage>
</organism>
<dbReference type="EMBL" id="KE125254">
    <property type="protein sequence ID" value="EPB69779.1"/>
    <property type="molecule type" value="Genomic_DNA"/>
</dbReference>
<accession>A0A0D6LD43</accession>
<evidence type="ECO:0000256" key="1">
    <source>
        <dbReference type="SAM" id="MobiDB-lite"/>
    </source>
</evidence>
<evidence type="ECO:0000313" key="3">
    <source>
        <dbReference type="Proteomes" id="UP000054495"/>
    </source>
</evidence>
<gene>
    <name evidence="2" type="ORF">ANCCEY_11120</name>
</gene>
<sequence>MFTLKTEPQIGSKIKFPDNSRLPTTRPKSAIGGGVDIYKAGKMPCKPCPSGTACSKLGGLCEATP</sequence>
<dbReference type="AlphaFoldDB" id="A0A0D6LD43"/>
<feature type="region of interest" description="Disordered" evidence="1">
    <location>
        <begin position="1"/>
        <end position="28"/>
    </location>
</feature>
<evidence type="ECO:0000313" key="2">
    <source>
        <dbReference type="EMBL" id="EPB69779.1"/>
    </source>
</evidence>
<keyword evidence="3" id="KW-1185">Reference proteome</keyword>
<name>A0A0D6LD43_9BILA</name>
<reference evidence="2 3" key="1">
    <citation type="submission" date="2013-05" db="EMBL/GenBank/DDBJ databases">
        <title>Draft genome of the parasitic nematode Anyclostoma ceylanicum.</title>
        <authorList>
            <person name="Mitreva M."/>
        </authorList>
    </citation>
    <scope>NUCLEOTIDE SEQUENCE [LARGE SCALE GENOMIC DNA]</scope>
</reference>